<comment type="caution">
    <text evidence="1">The sequence shown here is derived from an EMBL/GenBank/DDBJ whole genome shotgun (WGS) entry which is preliminary data.</text>
</comment>
<proteinExistence type="predicted"/>
<organism evidence="1 2">
    <name type="scientific">Chaetomium tenue</name>
    <dbReference type="NCBI Taxonomy" id="1854479"/>
    <lineage>
        <taxon>Eukaryota</taxon>
        <taxon>Fungi</taxon>
        <taxon>Dikarya</taxon>
        <taxon>Ascomycota</taxon>
        <taxon>Pezizomycotina</taxon>
        <taxon>Sordariomycetes</taxon>
        <taxon>Sordariomycetidae</taxon>
        <taxon>Sordariales</taxon>
        <taxon>Chaetomiaceae</taxon>
        <taxon>Chaetomium</taxon>
    </lineage>
</organism>
<name>A0ACB7P447_9PEZI</name>
<reference evidence="1 2" key="1">
    <citation type="journal article" date="2021" name="Nat. Commun.">
        <title>Genetic determinants of endophytism in the Arabidopsis root mycobiome.</title>
        <authorList>
            <person name="Mesny F."/>
            <person name="Miyauchi S."/>
            <person name="Thiergart T."/>
            <person name="Pickel B."/>
            <person name="Atanasova L."/>
            <person name="Karlsson M."/>
            <person name="Huettel B."/>
            <person name="Barry K.W."/>
            <person name="Haridas S."/>
            <person name="Chen C."/>
            <person name="Bauer D."/>
            <person name="Andreopoulos W."/>
            <person name="Pangilinan J."/>
            <person name="LaButti K."/>
            <person name="Riley R."/>
            <person name="Lipzen A."/>
            <person name="Clum A."/>
            <person name="Drula E."/>
            <person name="Henrissat B."/>
            <person name="Kohler A."/>
            <person name="Grigoriev I.V."/>
            <person name="Martin F.M."/>
            <person name="Hacquard S."/>
        </authorList>
    </citation>
    <scope>NUCLEOTIDE SEQUENCE [LARGE SCALE GENOMIC DNA]</scope>
    <source>
        <strain evidence="1 2">MPI-SDFR-AT-0079</strain>
    </source>
</reference>
<accession>A0ACB7P447</accession>
<dbReference type="EMBL" id="JAGIZQ010000005">
    <property type="protein sequence ID" value="KAH6627944.1"/>
    <property type="molecule type" value="Genomic_DNA"/>
</dbReference>
<evidence type="ECO:0000313" key="1">
    <source>
        <dbReference type="EMBL" id="KAH6627944.1"/>
    </source>
</evidence>
<keyword evidence="2" id="KW-1185">Reference proteome</keyword>
<sequence>MRTPVMVAAGRGDLALVRLLVGEFGADDGLVAPDGQIALRLAADGGHREVVEYLPVRRGGAWRRWRVHHAGAVARARRAVVKVGVFGLVLVWYVPKFFVWDAPKHVVVKPLGKGCKYCWENKHKFGGWCKRQAVEFPGKAKKAGKAAWESAKKVPRDMWRTVKATPGVVKKLLKRLWEVMTKIPAAMKKLCVWLWESLKRVGKAVGDIFLRVVAVLHTAVAAVLDFFRNIKLKDVWNGVCDVAQAIFRGLPRAMWKVVSSLGIVVAGIIIGIFGLTGKLIVCLFEALWYVAKFVPRQLGVIISGIWASIAKGYHEIMVWVNPKH</sequence>
<protein>
    <submittedName>
        <fullName evidence="1">Uncharacterized protein</fullName>
    </submittedName>
</protein>
<gene>
    <name evidence="1" type="ORF">F5144DRAFT_577319</name>
</gene>
<evidence type="ECO:0000313" key="2">
    <source>
        <dbReference type="Proteomes" id="UP000724584"/>
    </source>
</evidence>
<dbReference type="Proteomes" id="UP000724584">
    <property type="component" value="Unassembled WGS sequence"/>
</dbReference>